<reference evidence="1 2" key="2">
    <citation type="journal article" date="2022" name="Mol. Biol. Evol.">
        <title>Comparative Genomics Reveals Insights into the Divergent Evolution of Astigmatic Mites and Household Pest Adaptations.</title>
        <authorList>
            <person name="Xiong Q."/>
            <person name="Wan A.T."/>
            <person name="Liu X."/>
            <person name="Fung C.S."/>
            <person name="Xiao X."/>
            <person name="Malainual N."/>
            <person name="Hou J."/>
            <person name="Wang L."/>
            <person name="Wang M."/>
            <person name="Yang K.Y."/>
            <person name="Cui Y."/>
            <person name="Leung E.L."/>
            <person name="Nong W."/>
            <person name="Shin S.K."/>
            <person name="Au S.W."/>
            <person name="Jeong K.Y."/>
            <person name="Chew F.T."/>
            <person name="Hui J.H."/>
            <person name="Leung T.F."/>
            <person name="Tungtrongchitr A."/>
            <person name="Zhong N."/>
            <person name="Liu Z."/>
            <person name="Tsui S.K."/>
        </authorList>
    </citation>
    <scope>NUCLEOTIDE SEQUENCE [LARGE SCALE GENOMIC DNA]</scope>
    <source>
        <strain evidence="1">Derp</strain>
    </source>
</reference>
<name>A0ABQ8IZR4_DERPT</name>
<gene>
    <name evidence="1" type="ORF">DERP_000293</name>
</gene>
<evidence type="ECO:0000313" key="1">
    <source>
        <dbReference type="EMBL" id="KAH9415801.1"/>
    </source>
</evidence>
<evidence type="ECO:0000313" key="2">
    <source>
        <dbReference type="Proteomes" id="UP000887458"/>
    </source>
</evidence>
<sequence length="90" mass="10699">MNTNDDDHYHYSSDGKICKIKDHKVSDYKADSFYKIPFVSSFKFLYNDDLNHLVFLLENDDDNGEWLEFKDLSRLVDILNHIMTHILDIV</sequence>
<keyword evidence="2" id="KW-1185">Reference proteome</keyword>
<organism evidence="1 2">
    <name type="scientific">Dermatophagoides pteronyssinus</name>
    <name type="common">European house dust mite</name>
    <dbReference type="NCBI Taxonomy" id="6956"/>
    <lineage>
        <taxon>Eukaryota</taxon>
        <taxon>Metazoa</taxon>
        <taxon>Ecdysozoa</taxon>
        <taxon>Arthropoda</taxon>
        <taxon>Chelicerata</taxon>
        <taxon>Arachnida</taxon>
        <taxon>Acari</taxon>
        <taxon>Acariformes</taxon>
        <taxon>Sarcoptiformes</taxon>
        <taxon>Astigmata</taxon>
        <taxon>Psoroptidia</taxon>
        <taxon>Analgoidea</taxon>
        <taxon>Pyroglyphidae</taxon>
        <taxon>Dermatophagoidinae</taxon>
        <taxon>Dermatophagoides</taxon>
    </lineage>
</organism>
<accession>A0ABQ8IZR4</accession>
<dbReference type="Proteomes" id="UP000887458">
    <property type="component" value="Unassembled WGS sequence"/>
</dbReference>
<protein>
    <submittedName>
        <fullName evidence="1">Uncharacterized protein</fullName>
    </submittedName>
</protein>
<proteinExistence type="predicted"/>
<comment type="caution">
    <text evidence="1">The sequence shown here is derived from an EMBL/GenBank/DDBJ whole genome shotgun (WGS) entry which is preliminary data.</text>
</comment>
<dbReference type="EMBL" id="NJHN03000095">
    <property type="protein sequence ID" value="KAH9415801.1"/>
    <property type="molecule type" value="Genomic_DNA"/>
</dbReference>
<reference evidence="1 2" key="1">
    <citation type="journal article" date="2018" name="J. Allergy Clin. Immunol.">
        <title>High-quality assembly of Dermatophagoides pteronyssinus genome and transcriptome reveals a wide range of novel allergens.</title>
        <authorList>
            <person name="Liu X.Y."/>
            <person name="Yang K.Y."/>
            <person name="Wang M.Q."/>
            <person name="Kwok J.S."/>
            <person name="Zeng X."/>
            <person name="Yang Z."/>
            <person name="Xiao X.J."/>
            <person name="Lau C.P."/>
            <person name="Li Y."/>
            <person name="Huang Z.M."/>
            <person name="Ba J.G."/>
            <person name="Yim A.K."/>
            <person name="Ouyang C.Y."/>
            <person name="Ngai S.M."/>
            <person name="Chan T.F."/>
            <person name="Leung E.L."/>
            <person name="Liu L."/>
            <person name="Liu Z.G."/>
            <person name="Tsui S.K."/>
        </authorList>
    </citation>
    <scope>NUCLEOTIDE SEQUENCE [LARGE SCALE GENOMIC DNA]</scope>
    <source>
        <strain evidence="1">Derp</strain>
    </source>
</reference>